<feature type="domain" description="Apple" evidence="1">
    <location>
        <begin position="130"/>
        <end position="183"/>
    </location>
</feature>
<evidence type="ECO:0000313" key="2">
    <source>
        <dbReference type="EMBL" id="CAE8647300.1"/>
    </source>
</evidence>
<dbReference type="InterPro" id="IPR003609">
    <property type="entry name" value="Pan_app"/>
</dbReference>
<name>A0A813I9B5_POLGL</name>
<evidence type="ECO:0000313" key="3">
    <source>
        <dbReference type="Proteomes" id="UP000626109"/>
    </source>
</evidence>
<dbReference type="EMBL" id="CAJNNW010005308">
    <property type="protein sequence ID" value="CAE8647300.1"/>
    <property type="molecule type" value="Genomic_DNA"/>
</dbReference>
<proteinExistence type="predicted"/>
<protein>
    <recommendedName>
        <fullName evidence="1">Apple domain-containing protein</fullName>
    </recommendedName>
</protein>
<evidence type="ECO:0000259" key="1">
    <source>
        <dbReference type="Pfam" id="PF14295"/>
    </source>
</evidence>
<accession>A0A813I9B5</accession>
<organism evidence="2 3">
    <name type="scientific">Polarella glacialis</name>
    <name type="common">Dinoflagellate</name>
    <dbReference type="NCBI Taxonomy" id="89957"/>
    <lineage>
        <taxon>Eukaryota</taxon>
        <taxon>Sar</taxon>
        <taxon>Alveolata</taxon>
        <taxon>Dinophyceae</taxon>
        <taxon>Suessiales</taxon>
        <taxon>Suessiaceae</taxon>
        <taxon>Polarella</taxon>
    </lineage>
</organism>
<dbReference type="Proteomes" id="UP000626109">
    <property type="component" value="Unassembled WGS sequence"/>
</dbReference>
<gene>
    <name evidence="2" type="ORF">PGLA2088_LOCUS5559</name>
</gene>
<reference evidence="2" key="1">
    <citation type="submission" date="2021-02" db="EMBL/GenBank/DDBJ databases">
        <authorList>
            <person name="Dougan E. K."/>
            <person name="Rhodes N."/>
            <person name="Thang M."/>
            <person name="Chan C."/>
        </authorList>
    </citation>
    <scope>NUCLEOTIDE SEQUENCE</scope>
</reference>
<dbReference type="Pfam" id="PF14295">
    <property type="entry name" value="PAN_4"/>
    <property type="match status" value="1"/>
</dbReference>
<comment type="caution">
    <text evidence="2">The sequence shown here is derived from an EMBL/GenBank/DDBJ whole genome shotgun (WGS) entry which is preliminary data.</text>
</comment>
<dbReference type="Gene3D" id="3.50.4.10">
    <property type="entry name" value="Hepatocyte Growth Factor"/>
    <property type="match status" value="1"/>
</dbReference>
<dbReference type="AlphaFoldDB" id="A0A813I9B5"/>
<sequence>MPDSALLVIVDNLVQIFTADNGQLDPKQPMFDTLGALVATQIQNPVREGVVDYLGWHFDILHLPSQWSLEAGPTKDLIFTISGNCGLSHKGWDTSTPRGNGGMSTVSSCSGTSQGMALARLQGYGVTKQGYDVQTGVRVTSAPDDLDDMTMRTCAQACDDHEDCQVWSFGQDTDFQGGKNCWLYSATSGWVVRNPLRTIGGFLNYCQ</sequence>